<evidence type="ECO:0000313" key="5">
    <source>
        <dbReference type="EMBL" id="CAI8590591.1"/>
    </source>
</evidence>
<feature type="region of interest" description="Disordered" evidence="3">
    <location>
        <begin position="1"/>
        <end position="84"/>
    </location>
</feature>
<keyword evidence="1 2" id="KW-0694">RNA-binding</keyword>
<dbReference type="InterPro" id="IPR012677">
    <property type="entry name" value="Nucleotide-bd_a/b_plait_sf"/>
</dbReference>
<feature type="compositionally biased region" description="Acidic residues" evidence="3">
    <location>
        <begin position="20"/>
        <end position="38"/>
    </location>
</feature>
<dbReference type="InterPro" id="IPR000504">
    <property type="entry name" value="RRM_dom"/>
</dbReference>
<dbReference type="InterPro" id="IPR035979">
    <property type="entry name" value="RBD_domain_sf"/>
</dbReference>
<dbReference type="EMBL" id="OX451736">
    <property type="protein sequence ID" value="CAI8590591.1"/>
    <property type="molecule type" value="Genomic_DNA"/>
</dbReference>
<organism evidence="5 6">
    <name type="scientific">Vicia faba</name>
    <name type="common">Broad bean</name>
    <name type="synonym">Faba vulgaris</name>
    <dbReference type="NCBI Taxonomy" id="3906"/>
    <lineage>
        <taxon>Eukaryota</taxon>
        <taxon>Viridiplantae</taxon>
        <taxon>Streptophyta</taxon>
        <taxon>Embryophyta</taxon>
        <taxon>Tracheophyta</taxon>
        <taxon>Spermatophyta</taxon>
        <taxon>Magnoliopsida</taxon>
        <taxon>eudicotyledons</taxon>
        <taxon>Gunneridae</taxon>
        <taxon>Pentapetalae</taxon>
        <taxon>rosids</taxon>
        <taxon>fabids</taxon>
        <taxon>Fabales</taxon>
        <taxon>Fabaceae</taxon>
        <taxon>Papilionoideae</taxon>
        <taxon>50 kb inversion clade</taxon>
        <taxon>NPAAA clade</taxon>
        <taxon>Hologalegina</taxon>
        <taxon>IRL clade</taxon>
        <taxon>Fabeae</taxon>
        <taxon>Vicia</taxon>
    </lineage>
</organism>
<evidence type="ECO:0000313" key="6">
    <source>
        <dbReference type="Proteomes" id="UP001157006"/>
    </source>
</evidence>
<evidence type="ECO:0000256" key="2">
    <source>
        <dbReference type="PROSITE-ProRule" id="PRU00176"/>
    </source>
</evidence>
<evidence type="ECO:0000256" key="1">
    <source>
        <dbReference type="ARBA" id="ARBA00022884"/>
    </source>
</evidence>
<keyword evidence="6" id="KW-1185">Reference proteome</keyword>
<gene>
    <name evidence="5" type="ORF">VFH_I448480</name>
</gene>
<evidence type="ECO:0000259" key="4">
    <source>
        <dbReference type="PROSITE" id="PS50102"/>
    </source>
</evidence>
<evidence type="ECO:0000256" key="3">
    <source>
        <dbReference type="SAM" id="MobiDB-lite"/>
    </source>
</evidence>
<dbReference type="InterPro" id="IPR050886">
    <property type="entry name" value="RNA-binding_reg"/>
</dbReference>
<protein>
    <recommendedName>
        <fullName evidence="4">RRM domain-containing protein</fullName>
    </recommendedName>
</protein>
<feature type="compositionally biased region" description="Pro residues" evidence="3">
    <location>
        <begin position="1"/>
        <end position="11"/>
    </location>
</feature>
<dbReference type="AlphaFoldDB" id="A0AAV0YWH5"/>
<dbReference type="PROSITE" id="PS50102">
    <property type="entry name" value="RRM"/>
    <property type="match status" value="1"/>
</dbReference>
<dbReference type="Gene3D" id="3.30.70.330">
    <property type="match status" value="1"/>
</dbReference>
<accession>A0AAV0YWH5</accession>
<proteinExistence type="predicted"/>
<dbReference type="Pfam" id="PF00076">
    <property type="entry name" value="RRM_1"/>
    <property type="match status" value="1"/>
</dbReference>
<dbReference type="PANTHER" id="PTHR48024">
    <property type="entry name" value="GEO13361P1-RELATED"/>
    <property type="match status" value="1"/>
</dbReference>
<name>A0AAV0YWH5_VICFA</name>
<dbReference type="Proteomes" id="UP001157006">
    <property type="component" value="Chromosome 1L"/>
</dbReference>
<dbReference type="SUPFAM" id="SSF54928">
    <property type="entry name" value="RNA-binding domain, RBD"/>
    <property type="match status" value="1"/>
</dbReference>
<feature type="compositionally biased region" description="Polar residues" evidence="3">
    <location>
        <begin position="45"/>
        <end position="69"/>
    </location>
</feature>
<reference evidence="5 6" key="1">
    <citation type="submission" date="2023-01" db="EMBL/GenBank/DDBJ databases">
        <authorList>
            <person name="Kreplak J."/>
        </authorList>
    </citation>
    <scope>NUCLEOTIDE SEQUENCE [LARGE SCALE GENOMIC DNA]</scope>
</reference>
<feature type="compositionally biased region" description="Acidic residues" evidence="3">
    <location>
        <begin position="73"/>
        <end position="84"/>
    </location>
</feature>
<dbReference type="GO" id="GO:0005634">
    <property type="term" value="C:nucleus"/>
    <property type="evidence" value="ECO:0007669"/>
    <property type="project" value="TreeGrafter"/>
</dbReference>
<dbReference type="GO" id="GO:0003723">
    <property type="term" value="F:RNA binding"/>
    <property type="evidence" value="ECO:0007669"/>
    <property type="project" value="UniProtKB-UniRule"/>
</dbReference>
<feature type="domain" description="RRM" evidence="4">
    <location>
        <begin position="133"/>
        <end position="179"/>
    </location>
</feature>
<dbReference type="PANTHER" id="PTHR48024:SF9">
    <property type="entry name" value="UBP1-ASSOCIATED PROTEINS 1A-RELATED"/>
    <property type="match status" value="1"/>
</dbReference>
<sequence length="201" mass="22653">MENPLPSPPNPNNAQLPTEVNDDIDEQVAEEEHDDEEQRGEVETLENQNQQAVVEVSNPTAASTETVKANSVEEIETNNEEEEDIDLEDELVKKLLEPFTKEQLHALVKQAIEKYPDLSENVHSLPDVDPTQRKTFIHGLGWDATSKTLTRVFHKYDEIEDCKAVTDKTSGKLKGYAFMIKCCVSYATSEVGVFAVRFGRF</sequence>